<evidence type="ECO:0000313" key="6">
    <source>
        <dbReference type="RefSeq" id="XP_022258939.1"/>
    </source>
</evidence>
<feature type="compositionally biased region" description="Polar residues" evidence="3">
    <location>
        <begin position="233"/>
        <end position="243"/>
    </location>
</feature>
<dbReference type="InterPro" id="IPR059000">
    <property type="entry name" value="ATPase_P-type_domA"/>
</dbReference>
<feature type="region of interest" description="Disordered" evidence="3">
    <location>
        <begin position="259"/>
        <end position="306"/>
    </location>
</feature>
<dbReference type="SUPFAM" id="SSF81665">
    <property type="entry name" value="Calcium ATPase, transmembrane domain M"/>
    <property type="match status" value="1"/>
</dbReference>
<reference evidence="6" key="1">
    <citation type="submission" date="2025-08" db="UniProtKB">
        <authorList>
            <consortium name="RefSeq"/>
        </authorList>
    </citation>
    <scope>IDENTIFICATION</scope>
    <source>
        <tissue evidence="6">Muscle</tissue>
    </source>
</reference>
<feature type="compositionally biased region" description="Basic residues" evidence="3">
    <location>
        <begin position="218"/>
        <end position="232"/>
    </location>
</feature>
<accession>A0ABM1TST3</accession>
<evidence type="ECO:0000313" key="5">
    <source>
        <dbReference type="Proteomes" id="UP000694941"/>
    </source>
</evidence>
<dbReference type="PANTHER" id="PTHR24093">
    <property type="entry name" value="CATION TRANSPORTING ATPASE"/>
    <property type="match status" value="1"/>
</dbReference>
<dbReference type="PANTHER" id="PTHR24093:SF369">
    <property type="entry name" value="CALCIUM-TRANSPORTING ATPASE"/>
    <property type="match status" value="1"/>
</dbReference>
<evidence type="ECO:0000256" key="1">
    <source>
        <dbReference type="ARBA" id="ARBA00004127"/>
    </source>
</evidence>
<dbReference type="Gene3D" id="2.70.150.10">
    <property type="entry name" value="Calcium-transporting ATPase, cytoplasmic transduction domain A"/>
    <property type="match status" value="1"/>
</dbReference>
<protein>
    <submittedName>
        <fullName evidence="6">Plasma membrane calcium-transporting ATPase 1-like</fullName>
    </submittedName>
</protein>
<feature type="region of interest" description="Disordered" evidence="3">
    <location>
        <begin position="210"/>
        <end position="243"/>
    </location>
</feature>
<name>A0ABM1TST3_LIMPO</name>
<proteinExistence type="predicted"/>
<feature type="non-terminal residue" evidence="6">
    <location>
        <position position="321"/>
    </location>
</feature>
<dbReference type="InterPro" id="IPR023298">
    <property type="entry name" value="ATPase_P-typ_TM_dom_sf"/>
</dbReference>
<dbReference type="RefSeq" id="XP_022258939.1">
    <property type="nucleotide sequence ID" value="XM_022403231.1"/>
</dbReference>
<feature type="compositionally biased region" description="Basic and acidic residues" evidence="3">
    <location>
        <begin position="289"/>
        <end position="305"/>
    </location>
</feature>
<dbReference type="GeneID" id="106474983"/>
<dbReference type="InterPro" id="IPR001757">
    <property type="entry name" value="P_typ_ATPase"/>
</dbReference>
<keyword evidence="5" id="KW-1185">Reference proteome</keyword>
<feature type="compositionally biased region" description="Polar residues" evidence="3">
    <location>
        <begin position="267"/>
        <end position="281"/>
    </location>
</feature>
<organism evidence="5 6">
    <name type="scientific">Limulus polyphemus</name>
    <name type="common">Atlantic horseshoe crab</name>
    <dbReference type="NCBI Taxonomy" id="6850"/>
    <lineage>
        <taxon>Eukaryota</taxon>
        <taxon>Metazoa</taxon>
        <taxon>Ecdysozoa</taxon>
        <taxon>Arthropoda</taxon>
        <taxon>Chelicerata</taxon>
        <taxon>Merostomata</taxon>
        <taxon>Xiphosura</taxon>
        <taxon>Limulidae</taxon>
        <taxon>Limulus</taxon>
    </lineage>
</organism>
<feature type="domain" description="P-type ATPase A" evidence="4">
    <location>
        <begin position="108"/>
        <end position="205"/>
    </location>
</feature>
<dbReference type="Proteomes" id="UP000694941">
    <property type="component" value="Unplaced"/>
</dbReference>
<evidence type="ECO:0000256" key="2">
    <source>
        <dbReference type="ARBA" id="ARBA00022842"/>
    </source>
</evidence>
<dbReference type="InterPro" id="IPR008250">
    <property type="entry name" value="ATPase_P-typ_transduc_dom_A_sf"/>
</dbReference>
<dbReference type="Pfam" id="PF00122">
    <property type="entry name" value="E1-E2_ATPase"/>
    <property type="match status" value="1"/>
</dbReference>
<evidence type="ECO:0000259" key="4">
    <source>
        <dbReference type="Pfam" id="PF00122"/>
    </source>
</evidence>
<gene>
    <name evidence="6" type="primary">LOC106474983</name>
</gene>
<comment type="subcellular location">
    <subcellularLocation>
        <location evidence="1">Endomembrane system</location>
        <topology evidence="1">Multi-pass membrane protein</topology>
    </subcellularLocation>
</comment>
<sequence>MAVTYLASIRCNNSTQVPEHGYYTVALKTDPLKFGNKTLEVTDLVLETVNKCGEFTVAQDEGEGEAGWIEGAAILVSVVIVVLVTAFNDYTKEQQFRSLQNRIEHEHKFAVIRGGEVHQIPVSEIVVGDICQVKYGDLLPADGIIIQSNDLKIDESSLTGESDHVKKGEKYDPMLYSGTHVMEGSGKMVVTAVGKSSQAGVIFTLLGASSSETEEEKKKKKKEAKKMKKQKKNSTAACHSDAYNNQELSPLAIPVTSAGDEEAAVTGNPNLMNATTANSHSLEPISMDAPKESKDSENNPRKEKSVLQAKLTKLAIQIGYG</sequence>
<keyword evidence="2" id="KW-0460">Magnesium</keyword>
<evidence type="ECO:0000256" key="3">
    <source>
        <dbReference type="SAM" id="MobiDB-lite"/>
    </source>
</evidence>
<dbReference type="SUPFAM" id="SSF81653">
    <property type="entry name" value="Calcium ATPase, transduction domain A"/>
    <property type="match status" value="1"/>
</dbReference>
<dbReference type="NCBIfam" id="TIGR01494">
    <property type="entry name" value="ATPase_P-type"/>
    <property type="match status" value="1"/>
</dbReference>